<evidence type="ECO:0000313" key="1">
    <source>
        <dbReference type="EMBL" id="JAP88905.1"/>
    </source>
</evidence>
<evidence type="ECO:0008006" key="2">
    <source>
        <dbReference type="Google" id="ProtNLM"/>
    </source>
</evidence>
<gene>
    <name evidence="1" type="ORF">TPC1_31600</name>
</gene>
<sequence length="336" mass="39563">CENFYLLYNKVINFISFLLKTKQQMTKEYTEQKQRDFVHQTLFKHRNNDGHYVCQVPNCTYSIQTHKCLTLLSHYKTAKINVALHQQLLNKYKNCTNNIHTLDSYKKSSHRSVISQPVIDHAEEIRNACYYLVQKGQPFNYMETKELTSSSVFKHPFRIAYTAKQLKRCIHRWSVLMKQTQFDKFQYVKQYGVLMFDAWTSDQKVDLVAILLKVKDELFLLDLVTTEQSKNSFWYATELKKQIEFLKTKNVDVIGMACDNCSTNIAAYGLLCGDRTVVVNQLTEAERISVQLNTKIALFRCMAHILDLILQKYCLDCKVKEWVDLRCIQRIPWQSK</sequence>
<dbReference type="InterPro" id="IPR012337">
    <property type="entry name" value="RNaseH-like_sf"/>
</dbReference>
<name>A0A146JYU7_9EUKA</name>
<organism evidence="1">
    <name type="scientific">Trepomonas sp. PC1</name>
    <dbReference type="NCBI Taxonomy" id="1076344"/>
    <lineage>
        <taxon>Eukaryota</taxon>
        <taxon>Metamonada</taxon>
        <taxon>Diplomonadida</taxon>
        <taxon>Hexamitidae</taxon>
        <taxon>Hexamitinae</taxon>
        <taxon>Trepomonas</taxon>
    </lineage>
</organism>
<dbReference type="AlphaFoldDB" id="A0A146JYU7"/>
<dbReference type="EMBL" id="GDID01007701">
    <property type="protein sequence ID" value="JAP88905.1"/>
    <property type="molecule type" value="Transcribed_RNA"/>
</dbReference>
<protein>
    <recommendedName>
        <fullName evidence="2">DUF659 domain-containing protein</fullName>
    </recommendedName>
</protein>
<accession>A0A146JYU7</accession>
<reference evidence="1" key="1">
    <citation type="submission" date="2015-07" db="EMBL/GenBank/DDBJ databases">
        <title>Adaptation to a free-living lifestyle via gene acquisitions in the diplomonad Trepomonas sp. PC1.</title>
        <authorList>
            <person name="Xu F."/>
            <person name="Jerlstrom-Hultqvist J."/>
            <person name="Kolisko M."/>
            <person name="Simpson A.G.B."/>
            <person name="Roger A.J."/>
            <person name="Svard S.G."/>
            <person name="Andersson J.O."/>
        </authorList>
    </citation>
    <scope>NUCLEOTIDE SEQUENCE</scope>
    <source>
        <strain evidence="1">PC1</strain>
    </source>
</reference>
<feature type="non-terminal residue" evidence="1">
    <location>
        <position position="336"/>
    </location>
</feature>
<dbReference type="SUPFAM" id="SSF53098">
    <property type="entry name" value="Ribonuclease H-like"/>
    <property type="match status" value="1"/>
</dbReference>
<proteinExistence type="predicted"/>
<feature type="non-terminal residue" evidence="1">
    <location>
        <position position="1"/>
    </location>
</feature>